<evidence type="ECO:0000313" key="1">
    <source>
        <dbReference type="EMBL" id="PHI32395.1"/>
    </source>
</evidence>
<dbReference type="InterPro" id="IPR020357">
    <property type="entry name" value="Tscrpt_reg_CaiF/GrlA"/>
</dbReference>
<dbReference type="OrthoDB" id="6586425at2"/>
<dbReference type="RefSeq" id="WP_029095212.1">
    <property type="nucleotide sequence ID" value="NZ_CAADJA010000002.1"/>
</dbReference>
<keyword evidence="3" id="KW-1185">Reference proteome</keyword>
<reference evidence="1" key="2">
    <citation type="submission" date="2017-09" db="EMBL/GenBank/DDBJ databases">
        <title>FDA dAtabase for Regulatory Grade micrObial Sequences (FDA-ARGOS): Supporting development and validation of Infectious Disease Dx tests.</title>
        <authorList>
            <person name="Minogue T."/>
            <person name="Wolcott M."/>
            <person name="Wasieloski L."/>
            <person name="Aguilar W."/>
            <person name="Moore D."/>
            <person name="Tallon L.J."/>
            <person name="Sadzewicz L."/>
            <person name="Ott S."/>
            <person name="Zhao X."/>
            <person name="Nagaraj S."/>
            <person name="Vavikolanu K."/>
            <person name="Aluvathingal J."/>
            <person name="Nadendla S."/>
            <person name="Sichtig H."/>
        </authorList>
    </citation>
    <scope>NUCLEOTIDE SEQUENCE</scope>
    <source>
        <strain evidence="1">FDAARGOS_387</strain>
    </source>
</reference>
<gene>
    <name evidence="1" type="ORF">CRN84_25320</name>
    <name evidence="2" type="ORF">NCTC12282_00264</name>
</gene>
<evidence type="ECO:0000313" key="2">
    <source>
        <dbReference type="EMBL" id="VFS45388.1"/>
    </source>
</evidence>
<dbReference type="Pfam" id="PF07180">
    <property type="entry name" value="CaiF_GrlA"/>
    <property type="match status" value="1"/>
</dbReference>
<evidence type="ECO:0000313" key="3">
    <source>
        <dbReference type="Proteomes" id="UP000224974"/>
    </source>
</evidence>
<accession>A0A2C6DV90</accession>
<dbReference type="Proteomes" id="UP000224974">
    <property type="component" value="Unassembled WGS sequence"/>
</dbReference>
<organism evidence="1 3">
    <name type="scientific">Budvicia aquatica</name>
    <dbReference type="NCBI Taxonomy" id="82979"/>
    <lineage>
        <taxon>Bacteria</taxon>
        <taxon>Pseudomonadati</taxon>
        <taxon>Pseudomonadota</taxon>
        <taxon>Gammaproteobacteria</taxon>
        <taxon>Enterobacterales</taxon>
        <taxon>Budviciaceae</taxon>
        <taxon>Budvicia</taxon>
    </lineage>
</organism>
<proteinExistence type="predicted"/>
<dbReference type="EMBL" id="PDDX01000001">
    <property type="protein sequence ID" value="PHI32395.1"/>
    <property type="molecule type" value="Genomic_DNA"/>
</dbReference>
<reference evidence="3" key="1">
    <citation type="submission" date="2017-09" db="EMBL/GenBank/DDBJ databases">
        <title>FDA dAtabase for Regulatory Grade micrObial Sequences (FDA-ARGOS): Supporting development and validation of Infectious Disease Dx tests.</title>
        <authorList>
            <person name="Minogue T."/>
            <person name="Wolcott M."/>
            <person name="Wasieloski L."/>
            <person name="Aguilar W."/>
            <person name="Moore D."/>
            <person name="Tallon L."/>
            <person name="Sadzewicz L."/>
            <person name="Ott S."/>
            <person name="Zhao X."/>
            <person name="Nagaraj S."/>
            <person name="Vavikolanu K."/>
            <person name="Aluvathingal J."/>
            <person name="Nadendla S."/>
            <person name="Sichtig H."/>
        </authorList>
    </citation>
    <scope>NUCLEOTIDE SEQUENCE [LARGE SCALE GENOMIC DNA]</scope>
    <source>
        <strain evidence="3">FDAARGOS_387</strain>
    </source>
</reference>
<dbReference type="EMBL" id="CAADJA010000002">
    <property type="protein sequence ID" value="VFS45388.1"/>
    <property type="molecule type" value="Genomic_DNA"/>
</dbReference>
<dbReference type="Proteomes" id="UP000373449">
    <property type="component" value="Unassembled WGS sequence"/>
</dbReference>
<dbReference type="Gene3D" id="1.10.10.10">
    <property type="entry name" value="Winged helix-like DNA-binding domain superfamily/Winged helix DNA-binding domain"/>
    <property type="match status" value="1"/>
</dbReference>
<dbReference type="AlphaFoldDB" id="A0A2C6DV90"/>
<sequence>MSELFDREPLYLSIARWSMQQQRWVNANEIAEQFDLSRKRVINIVSYMIAEVTEIACVTKTIPNDLAGSGCQCQRLIRVNHIDESIDVRVKNAVNKTKPPQQVEEEEVITNVLPMRLNNKDKWQQFLSKSYRKMG</sequence>
<dbReference type="GO" id="GO:0003677">
    <property type="term" value="F:DNA binding"/>
    <property type="evidence" value="ECO:0007669"/>
    <property type="project" value="UniProtKB-KW"/>
</dbReference>
<name>A0A2C6DV90_9GAMM</name>
<reference evidence="2 4" key="3">
    <citation type="submission" date="2019-03" db="EMBL/GenBank/DDBJ databases">
        <authorList>
            <consortium name="Pathogen Informatics"/>
        </authorList>
    </citation>
    <scope>NUCLEOTIDE SEQUENCE [LARGE SCALE GENOMIC DNA]</scope>
    <source>
        <strain evidence="2 4">NCTC12282</strain>
    </source>
</reference>
<dbReference type="GO" id="GO:0006351">
    <property type="term" value="P:DNA-templated transcription"/>
    <property type="evidence" value="ECO:0007669"/>
    <property type="project" value="InterPro"/>
</dbReference>
<keyword evidence="2" id="KW-0238">DNA-binding</keyword>
<protein>
    <submittedName>
        <fullName evidence="1">CaiF/GrlA family transcriptional regulator</fullName>
    </submittedName>
    <submittedName>
        <fullName evidence="2">DNA-binding transcriptional activator CaiF</fullName>
    </submittedName>
</protein>
<evidence type="ECO:0000313" key="4">
    <source>
        <dbReference type="Proteomes" id="UP000373449"/>
    </source>
</evidence>
<dbReference type="InterPro" id="IPR036388">
    <property type="entry name" value="WH-like_DNA-bd_sf"/>
</dbReference>